<dbReference type="AlphaFoldDB" id="A0A4P9Y2H4"/>
<evidence type="ECO:0000256" key="2">
    <source>
        <dbReference type="ARBA" id="ARBA00012502"/>
    </source>
</evidence>
<dbReference type="SUPFAM" id="SSF55068">
    <property type="entry name" value="Peptide methionine sulfoxide reductase"/>
    <property type="match status" value="1"/>
</dbReference>
<evidence type="ECO:0000259" key="6">
    <source>
        <dbReference type="Pfam" id="PF01625"/>
    </source>
</evidence>
<dbReference type="InterPro" id="IPR002569">
    <property type="entry name" value="Met_Sox_Rdtase_MsrA_dom"/>
</dbReference>
<name>A0A4P9Y2H4_9FUNG</name>
<dbReference type="GO" id="GO:0034599">
    <property type="term" value="P:cellular response to oxidative stress"/>
    <property type="evidence" value="ECO:0007669"/>
    <property type="project" value="TreeGrafter"/>
</dbReference>
<sequence>MSPSQLATFAAGCFWSVELVYQREPGVLSTRVGYTGGSKEHPTYKEVCTGQTGHAEAVELEYDPDQVSYGRLLEVFWDKHDPTQADGQGADLGSQYRSAIFTHTPEQAQEARASRDLKASARSLPIVTQILEAGTFWPAESDHQRYLESKTGQSAAKSCSDPIRCYG</sequence>
<evidence type="ECO:0000256" key="5">
    <source>
        <dbReference type="ARBA" id="ARBA00030643"/>
    </source>
</evidence>
<comment type="similarity">
    <text evidence="1">Belongs to the MsrA Met sulfoxide reductase family.</text>
</comment>
<organism evidence="7 8">
    <name type="scientific">Piptocephalis cylindrospora</name>
    <dbReference type="NCBI Taxonomy" id="1907219"/>
    <lineage>
        <taxon>Eukaryota</taxon>
        <taxon>Fungi</taxon>
        <taxon>Fungi incertae sedis</taxon>
        <taxon>Zoopagomycota</taxon>
        <taxon>Zoopagomycotina</taxon>
        <taxon>Zoopagomycetes</taxon>
        <taxon>Zoopagales</taxon>
        <taxon>Piptocephalidaceae</taxon>
        <taxon>Piptocephalis</taxon>
    </lineage>
</organism>
<dbReference type="GO" id="GO:0005737">
    <property type="term" value="C:cytoplasm"/>
    <property type="evidence" value="ECO:0007669"/>
    <property type="project" value="TreeGrafter"/>
</dbReference>
<accession>A0A4P9Y2H4</accession>
<evidence type="ECO:0000313" key="8">
    <source>
        <dbReference type="Proteomes" id="UP000267251"/>
    </source>
</evidence>
<dbReference type="Gene3D" id="3.30.1060.10">
    <property type="entry name" value="Peptide methionine sulphoxide reductase MsrA"/>
    <property type="match status" value="1"/>
</dbReference>
<dbReference type="EC" id="1.8.4.11" evidence="2"/>
<dbReference type="HAMAP" id="MF_01401">
    <property type="entry name" value="MsrA"/>
    <property type="match status" value="1"/>
</dbReference>
<keyword evidence="3" id="KW-0560">Oxidoreductase</keyword>
<proteinExistence type="inferred from homology"/>
<dbReference type="Proteomes" id="UP000267251">
    <property type="component" value="Unassembled WGS sequence"/>
</dbReference>
<evidence type="ECO:0000313" key="7">
    <source>
        <dbReference type="EMBL" id="RKP13078.1"/>
    </source>
</evidence>
<reference evidence="8" key="1">
    <citation type="journal article" date="2018" name="Nat. Microbiol.">
        <title>Leveraging single-cell genomics to expand the fungal tree of life.</title>
        <authorList>
            <person name="Ahrendt S.R."/>
            <person name="Quandt C.A."/>
            <person name="Ciobanu D."/>
            <person name="Clum A."/>
            <person name="Salamov A."/>
            <person name="Andreopoulos B."/>
            <person name="Cheng J.F."/>
            <person name="Woyke T."/>
            <person name="Pelin A."/>
            <person name="Henrissat B."/>
            <person name="Reynolds N.K."/>
            <person name="Benny G.L."/>
            <person name="Smith M.E."/>
            <person name="James T.Y."/>
            <person name="Grigoriev I.V."/>
        </authorList>
    </citation>
    <scope>NUCLEOTIDE SEQUENCE [LARGE SCALE GENOMIC DNA]</scope>
</reference>
<evidence type="ECO:0000256" key="1">
    <source>
        <dbReference type="ARBA" id="ARBA00005591"/>
    </source>
</evidence>
<dbReference type="NCBIfam" id="TIGR00401">
    <property type="entry name" value="msrA"/>
    <property type="match status" value="1"/>
</dbReference>
<protein>
    <recommendedName>
        <fullName evidence="2">peptide-methionine (S)-S-oxide reductase</fullName>
        <ecNumber evidence="2">1.8.4.11</ecNumber>
    </recommendedName>
    <alternativeName>
        <fullName evidence="5">Peptide-methionine (S)-S-oxide reductase</fullName>
    </alternativeName>
    <alternativeName>
        <fullName evidence="4">Protein-methionine-S-oxide reductase</fullName>
    </alternativeName>
</protein>
<dbReference type="GO" id="GO:0008113">
    <property type="term" value="F:peptide-methionine (S)-S-oxide reductase activity"/>
    <property type="evidence" value="ECO:0007669"/>
    <property type="project" value="UniProtKB-EC"/>
</dbReference>
<gene>
    <name evidence="7" type="ORF">BJ684DRAFT_20412</name>
</gene>
<keyword evidence="8" id="KW-1185">Reference proteome</keyword>
<evidence type="ECO:0000256" key="3">
    <source>
        <dbReference type="ARBA" id="ARBA00023002"/>
    </source>
</evidence>
<evidence type="ECO:0000256" key="4">
    <source>
        <dbReference type="ARBA" id="ARBA00030273"/>
    </source>
</evidence>
<dbReference type="Pfam" id="PF01625">
    <property type="entry name" value="PMSR"/>
    <property type="match status" value="1"/>
</dbReference>
<dbReference type="InterPro" id="IPR050162">
    <property type="entry name" value="MsrA_MetSO_reductase"/>
</dbReference>
<dbReference type="PANTHER" id="PTHR42799">
    <property type="entry name" value="MITOCHONDRIAL PEPTIDE METHIONINE SULFOXIDE REDUCTASE"/>
    <property type="match status" value="1"/>
</dbReference>
<feature type="domain" description="Peptide methionine sulphoxide reductase MsrA" evidence="6">
    <location>
        <begin position="7"/>
        <end position="152"/>
    </location>
</feature>
<dbReference type="InterPro" id="IPR036509">
    <property type="entry name" value="Met_Sox_Rdtase_MsrA_sf"/>
</dbReference>
<dbReference type="EMBL" id="KZ988115">
    <property type="protein sequence ID" value="RKP13078.1"/>
    <property type="molecule type" value="Genomic_DNA"/>
</dbReference>
<dbReference type="OrthoDB" id="77405at2759"/>
<dbReference type="PANTHER" id="PTHR42799:SF26">
    <property type="entry name" value="PEPTIDE-METHIONINE (S)-S-OXIDE REDUCTASE"/>
    <property type="match status" value="1"/>
</dbReference>